<evidence type="ECO:0000313" key="3">
    <source>
        <dbReference type="EMBL" id="CAF0917961.1"/>
    </source>
</evidence>
<feature type="region of interest" description="Disordered" evidence="2">
    <location>
        <begin position="179"/>
        <end position="224"/>
    </location>
</feature>
<name>A0A814AST2_9BILA</name>
<evidence type="ECO:0000256" key="1">
    <source>
        <dbReference type="SAM" id="Coils"/>
    </source>
</evidence>
<dbReference type="GO" id="GO:0007007">
    <property type="term" value="P:inner mitochondrial membrane organization"/>
    <property type="evidence" value="ECO:0007669"/>
    <property type="project" value="TreeGrafter"/>
</dbReference>
<sequence>MGVAGTKEPPRNVTFENQLLLTEAALQQLQSSVGKDVPNAVSQRASQLTDGTQNNAPLPTIETSGTVETWRALSSSVNDVELKRLREEYKQKLIEHEKQNRDKYGLSKENLERSIEKLEKKFSKYSYVPVCELERNDIEKCYINNSKHVLLCSELAEKFIKCVNNHREMSMNTLRKVETEHYPNQQQQQQQQQQKDHSEGKYHHETSSHTQTTPQPTPPIGSLN</sequence>
<protein>
    <recommendedName>
        <fullName evidence="6">MICOS complex subunit MIC19</fullName>
    </recommendedName>
</protein>
<dbReference type="AlphaFoldDB" id="A0A814AST2"/>
<dbReference type="Proteomes" id="UP000663829">
    <property type="component" value="Unassembled WGS sequence"/>
</dbReference>
<evidence type="ECO:0000313" key="4">
    <source>
        <dbReference type="EMBL" id="CAF3697814.1"/>
    </source>
</evidence>
<reference evidence="3" key="1">
    <citation type="submission" date="2021-02" db="EMBL/GenBank/DDBJ databases">
        <authorList>
            <person name="Nowell W R."/>
        </authorList>
    </citation>
    <scope>NUCLEOTIDE SEQUENCE</scope>
</reference>
<dbReference type="GO" id="GO:0061617">
    <property type="term" value="C:MICOS complex"/>
    <property type="evidence" value="ECO:0007669"/>
    <property type="project" value="TreeGrafter"/>
</dbReference>
<dbReference type="EMBL" id="CAJOBC010001771">
    <property type="protein sequence ID" value="CAF3697814.1"/>
    <property type="molecule type" value="Genomic_DNA"/>
</dbReference>
<proteinExistence type="predicted"/>
<dbReference type="PANTHER" id="PTHR21588">
    <property type="entry name" value="COILED-COIL-HELIX-COILED-COIL-HELIX DOMAIN CONTAINING 6"/>
    <property type="match status" value="1"/>
</dbReference>
<evidence type="ECO:0000313" key="5">
    <source>
        <dbReference type="Proteomes" id="UP000663829"/>
    </source>
</evidence>
<dbReference type="EMBL" id="CAJNOQ010001771">
    <property type="protein sequence ID" value="CAF0917961.1"/>
    <property type="molecule type" value="Genomic_DNA"/>
</dbReference>
<organism evidence="3 5">
    <name type="scientific">Didymodactylos carnosus</name>
    <dbReference type="NCBI Taxonomy" id="1234261"/>
    <lineage>
        <taxon>Eukaryota</taxon>
        <taxon>Metazoa</taxon>
        <taxon>Spiralia</taxon>
        <taxon>Gnathifera</taxon>
        <taxon>Rotifera</taxon>
        <taxon>Eurotatoria</taxon>
        <taxon>Bdelloidea</taxon>
        <taxon>Philodinida</taxon>
        <taxon>Philodinidae</taxon>
        <taxon>Didymodactylos</taxon>
    </lineage>
</organism>
<dbReference type="Proteomes" id="UP000681722">
    <property type="component" value="Unassembled WGS sequence"/>
</dbReference>
<gene>
    <name evidence="3" type="ORF">GPM918_LOCUS9496</name>
    <name evidence="4" type="ORF">SRO942_LOCUS9497</name>
</gene>
<comment type="caution">
    <text evidence="3">The sequence shown here is derived from an EMBL/GenBank/DDBJ whole genome shotgun (WGS) entry which is preliminary data.</text>
</comment>
<feature type="compositionally biased region" description="Pro residues" evidence="2">
    <location>
        <begin position="215"/>
        <end position="224"/>
    </location>
</feature>
<accession>A0A814AST2</accession>
<evidence type="ECO:0000256" key="2">
    <source>
        <dbReference type="SAM" id="MobiDB-lite"/>
    </source>
</evidence>
<feature type="coiled-coil region" evidence="1">
    <location>
        <begin position="79"/>
        <end position="128"/>
    </location>
</feature>
<feature type="compositionally biased region" description="Basic and acidic residues" evidence="2">
    <location>
        <begin position="194"/>
        <end position="207"/>
    </location>
</feature>
<keyword evidence="1" id="KW-0175">Coiled coil</keyword>
<dbReference type="InterPro" id="IPR052632">
    <property type="entry name" value="MICOS_subunit_Mic19"/>
</dbReference>
<keyword evidence="5" id="KW-1185">Reference proteome</keyword>
<dbReference type="OrthoDB" id="70030at2759"/>
<evidence type="ECO:0008006" key="6">
    <source>
        <dbReference type="Google" id="ProtNLM"/>
    </source>
</evidence>
<dbReference type="PANTHER" id="PTHR21588:SF18">
    <property type="entry name" value="MICOS COMPLEX SUBUNIT MIC19"/>
    <property type="match status" value="1"/>
</dbReference>